<evidence type="ECO:0000313" key="1">
    <source>
        <dbReference type="EMBL" id="WOJ91262.1"/>
    </source>
</evidence>
<reference evidence="1 2" key="1">
    <citation type="submission" date="2023-10" db="EMBL/GenBank/DDBJ databases">
        <title>Novel methanotroph of the genus Methylocapsa from a subarctic wetland.</title>
        <authorList>
            <person name="Belova S.E."/>
            <person name="Oshkin I.Y."/>
            <person name="Miroshnikov K."/>
            <person name="Dedysh S.N."/>
        </authorList>
    </citation>
    <scope>NUCLEOTIDE SEQUENCE [LARGE SCALE GENOMIC DNA]</scope>
    <source>
        <strain evidence="1 2">RX1</strain>
    </source>
</reference>
<protein>
    <submittedName>
        <fullName evidence="1">Uncharacterized protein</fullName>
    </submittedName>
</protein>
<name>A0ABZ0HWW1_9HYPH</name>
<accession>A0ABZ0HWW1</accession>
<dbReference type="Proteomes" id="UP001626536">
    <property type="component" value="Chromosome"/>
</dbReference>
<dbReference type="RefSeq" id="WP_407340857.1">
    <property type="nucleotide sequence ID" value="NZ_CP136862.1"/>
</dbReference>
<evidence type="ECO:0000313" key="2">
    <source>
        <dbReference type="Proteomes" id="UP001626536"/>
    </source>
</evidence>
<organism evidence="1 2">
    <name type="scientific">Methylocapsa polymorpha</name>
    <dbReference type="NCBI Taxonomy" id="3080828"/>
    <lineage>
        <taxon>Bacteria</taxon>
        <taxon>Pseudomonadati</taxon>
        <taxon>Pseudomonadota</taxon>
        <taxon>Alphaproteobacteria</taxon>
        <taxon>Hyphomicrobiales</taxon>
        <taxon>Beijerinckiaceae</taxon>
        <taxon>Methylocapsa</taxon>
    </lineage>
</organism>
<sequence>MIALIIDAHRSAAAGLNSVLERKPMDSIIKDQFASNTSEDGAVMLRPLTEALAFGDRNRLKQSDVFPLHDVR</sequence>
<proteinExistence type="predicted"/>
<keyword evidence="2" id="KW-1185">Reference proteome</keyword>
<dbReference type="EMBL" id="CP136862">
    <property type="protein sequence ID" value="WOJ91262.1"/>
    <property type="molecule type" value="Genomic_DNA"/>
</dbReference>
<gene>
    <name evidence="1" type="ORF">RZS28_08385</name>
</gene>